<comment type="caution">
    <text evidence="2">The sequence shown here is derived from an EMBL/GenBank/DDBJ whole genome shotgun (WGS) entry which is preliminary data.</text>
</comment>
<gene>
    <name evidence="2" type="ORF">DPMN_046556</name>
</gene>
<organism evidence="2 3">
    <name type="scientific">Dreissena polymorpha</name>
    <name type="common">Zebra mussel</name>
    <name type="synonym">Mytilus polymorpha</name>
    <dbReference type="NCBI Taxonomy" id="45954"/>
    <lineage>
        <taxon>Eukaryota</taxon>
        <taxon>Metazoa</taxon>
        <taxon>Spiralia</taxon>
        <taxon>Lophotrochozoa</taxon>
        <taxon>Mollusca</taxon>
        <taxon>Bivalvia</taxon>
        <taxon>Autobranchia</taxon>
        <taxon>Heteroconchia</taxon>
        <taxon>Euheterodonta</taxon>
        <taxon>Imparidentia</taxon>
        <taxon>Neoheterodontei</taxon>
        <taxon>Myida</taxon>
        <taxon>Dreissenoidea</taxon>
        <taxon>Dreissenidae</taxon>
        <taxon>Dreissena</taxon>
    </lineage>
</organism>
<evidence type="ECO:0000313" key="2">
    <source>
        <dbReference type="EMBL" id="KAH3739866.1"/>
    </source>
</evidence>
<dbReference type="InterPro" id="IPR008983">
    <property type="entry name" value="Tumour_necrosis_fac-like_dom"/>
</dbReference>
<name>A0A9D4D8M4_DREPO</name>
<feature type="domain" description="C1q" evidence="1">
    <location>
        <begin position="1"/>
        <end position="62"/>
    </location>
</feature>
<evidence type="ECO:0000259" key="1">
    <source>
        <dbReference type="PROSITE" id="PS50871"/>
    </source>
</evidence>
<reference evidence="2" key="2">
    <citation type="submission" date="2020-11" db="EMBL/GenBank/DDBJ databases">
        <authorList>
            <person name="McCartney M.A."/>
            <person name="Auch B."/>
            <person name="Kono T."/>
            <person name="Mallez S."/>
            <person name="Becker A."/>
            <person name="Gohl D.M."/>
            <person name="Silverstein K.A.T."/>
            <person name="Koren S."/>
            <person name="Bechman K.B."/>
            <person name="Herman A."/>
            <person name="Abrahante J.E."/>
            <person name="Garbe J."/>
        </authorList>
    </citation>
    <scope>NUCLEOTIDE SEQUENCE</scope>
    <source>
        <strain evidence="2">Duluth1</strain>
        <tissue evidence="2">Whole animal</tissue>
    </source>
</reference>
<reference evidence="2" key="1">
    <citation type="journal article" date="2019" name="bioRxiv">
        <title>The Genome of the Zebra Mussel, Dreissena polymorpha: A Resource for Invasive Species Research.</title>
        <authorList>
            <person name="McCartney M.A."/>
            <person name="Auch B."/>
            <person name="Kono T."/>
            <person name="Mallez S."/>
            <person name="Zhang Y."/>
            <person name="Obille A."/>
            <person name="Becker A."/>
            <person name="Abrahante J.E."/>
            <person name="Garbe J."/>
            <person name="Badalamenti J.P."/>
            <person name="Herman A."/>
            <person name="Mangelson H."/>
            <person name="Liachko I."/>
            <person name="Sullivan S."/>
            <person name="Sone E.D."/>
            <person name="Koren S."/>
            <person name="Silverstein K.A.T."/>
            <person name="Beckman K.B."/>
            <person name="Gohl D.M."/>
        </authorList>
    </citation>
    <scope>NUCLEOTIDE SEQUENCE</scope>
    <source>
        <strain evidence="2">Duluth1</strain>
        <tissue evidence="2">Whole animal</tissue>
    </source>
</reference>
<dbReference type="InterPro" id="IPR001073">
    <property type="entry name" value="C1q_dom"/>
</dbReference>
<dbReference type="SUPFAM" id="SSF49842">
    <property type="entry name" value="TNF-like"/>
    <property type="match status" value="1"/>
</dbReference>
<proteinExistence type="predicted"/>
<sequence length="62" mass="6494">MHNGNVIAIAHSHPGIFEQGAITAVIKVAAGDEIWISNLDHGPESAEGGSYSSFCGVLLYQL</sequence>
<dbReference type="Gene3D" id="2.60.120.40">
    <property type="match status" value="1"/>
</dbReference>
<dbReference type="EMBL" id="JAIWYP010000011">
    <property type="protein sequence ID" value="KAH3739866.1"/>
    <property type="molecule type" value="Genomic_DNA"/>
</dbReference>
<dbReference type="Proteomes" id="UP000828390">
    <property type="component" value="Unassembled WGS sequence"/>
</dbReference>
<dbReference type="PROSITE" id="PS50871">
    <property type="entry name" value="C1Q"/>
    <property type="match status" value="1"/>
</dbReference>
<protein>
    <recommendedName>
        <fullName evidence="1">C1q domain-containing protein</fullName>
    </recommendedName>
</protein>
<dbReference type="AlphaFoldDB" id="A0A9D4D8M4"/>
<evidence type="ECO:0000313" key="3">
    <source>
        <dbReference type="Proteomes" id="UP000828390"/>
    </source>
</evidence>
<keyword evidence="3" id="KW-1185">Reference proteome</keyword>
<accession>A0A9D4D8M4</accession>